<dbReference type="InterPro" id="IPR036856">
    <property type="entry name" value="Ald_Oxase/Xan_DH_a/b_sf"/>
</dbReference>
<dbReference type="InterPro" id="IPR016208">
    <property type="entry name" value="Ald_Oxase/xanthine_DH-like"/>
</dbReference>
<dbReference type="SUPFAM" id="SSF54665">
    <property type="entry name" value="CO dehydrogenase molybdoprotein N-domain-like"/>
    <property type="match status" value="1"/>
</dbReference>
<sequence>MRVESSPWTGQSLPRVEDAALLTGRGRFVDDLPIRPGTLHAAILRSPHAHADIVACDIAAAKALPGVVAIICGKDVAALTTPMVAGLKSAVENWPIAVDRVRYAGEPVAIAVADTRYIAEDALDLIEITYRQRPAVVDPVASGRADAPLLHDGTSSNVVSDRTFRYGDPEAAFAQADRTISISIHYPRNTGAPMETFGVVAEYDPHEGVYDILTNFQGPFSIHAVLSRALKVSGNRLRLRMPPDSGGSFGVKQGVAPYVILMAVAARLCGRPVKWIEDRLEHLVAATAATNRVTTLKAAVTSEGRITALDWDQIEDCGAYPRAPEPATLYRMHGNMTGAYDVRNVAIRNRVALTNKTPTGLVRGFGGPQVYFALERLMQRIAVELKLDPVDVIRRNLIQTEAFPYRTATGALYDSGDYIGALDAAVGDGRLQELRRRRDEARAAGRLYGIGFTAVVEPSVSNMGYITTVLTANERAKAGPKNGAQATATIAIDPVGSVSVHISSTPQGQGHRTVIAQVVADVLGLKPDDIRVATDLDTGKDAWSIASGNYSSRFAAAVAGASHLAAERLRTKLAKIAAEQLRVEADEITFADGKIRGPHEKAVMPFARIAALSHWSPALVGDAGDQTIRETVFWTPPELTAPTPADEINSSLCHGFIFDMCGIEVDRATGKVLIDKYITMHDCGRILHPGMVEGQIRGGFAQALGATFYEELAYADDGAFLTGTFADYLLPTATETPDIDILHIETPSPFTPLGAKGVGEGNCMSTPVCFANAVADALSVSDVTLPLKLGTVNALIDTPEPPPPPQATKAAAPKAKPGDRTLRGEGEARVAAEPSAIWDMLLDVDVLASIIPGCHGVQKLSPTHFKADVTLGVGPVKGRYKAEIQLSDLDAPRAATLSGSVVGALGTGGGAGRVTLSADGSGGTVIAYSYEAAVGGKVASIGGRLLDGAARAIIGQFFAALGRRAAPRQGSWFSRLFGRRG</sequence>
<evidence type="ECO:0000256" key="2">
    <source>
        <dbReference type="ARBA" id="ARBA00023002"/>
    </source>
</evidence>
<dbReference type="Proteomes" id="UP000254889">
    <property type="component" value="Chromosome"/>
</dbReference>
<dbReference type="Pfam" id="PF06240">
    <property type="entry name" value="COXG"/>
    <property type="match status" value="1"/>
</dbReference>
<dbReference type="OrthoDB" id="8428274at2"/>
<keyword evidence="1" id="KW-0500">Molybdenum</keyword>
<dbReference type="Pfam" id="PF20256">
    <property type="entry name" value="MoCoBD_2"/>
    <property type="match status" value="1"/>
</dbReference>
<dbReference type="KEGG" id="ptaw:DW352_01195"/>
<dbReference type="GO" id="GO:0005506">
    <property type="term" value="F:iron ion binding"/>
    <property type="evidence" value="ECO:0007669"/>
    <property type="project" value="InterPro"/>
</dbReference>
<dbReference type="Gene3D" id="3.30.365.10">
    <property type="entry name" value="Aldehyde oxidase/xanthine dehydrogenase, molybdopterin binding domain"/>
    <property type="match status" value="4"/>
</dbReference>
<feature type="domain" description="Aldehyde oxidase/xanthine dehydrogenase a/b hammerhead" evidence="4">
    <location>
        <begin position="23"/>
        <end position="134"/>
    </location>
</feature>
<dbReference type="GO" id="GO:0016491">
    <property type="term" value="F:oxidoreductase activity"/>
    <property type="evidence" value="ECO:0007669"/>
    <property type="project" value="UniProtKB-KW"/>
</dbReference>
<evidence type="ECO:0000259" key="4">
    <source>
        <dbReference type="SMART" id="SM01008"/>
    </source>
</evidence>
<protein>
    <submittedName>
        <fullName evidence="5">Xanthine dehydrogenase family protein molybdopterin-binding subunit</fullName>
    </submittedName>
</protein>
<evidence type="ECO:0000313" key="5">
    <source>
        <dbReference type="EMBL" id="AXK79252.1"/>
    </source>
</evidence>
<dbReference type="InterPro" id="IPR000674">
    <property type="entry name" value="Ald_Oxase/Xan_DH_a/b"/>
</dbReference>
<dbReference type="Pfam" id="PF01315">
    <property type="entry name" value="Ald_Xan_dh_C"/>
    <property type="match status" value="1"/>
</dbReference>
<dbReference type="InterPro" id="IPR023393">
    <property type="entry name" value="START-like_dom_sf"/>
</dbReference>
<accession>A0A345ZQQ5</accession>
<dbReference type="Gene3D" id="3.90.1170.50">
    <property type="entry name" value="Aldehyde oxidase/xanthine dehydrogenase, a/b hammerhead"/>
    <property type="match status" value="1"/>
</dbReference>
<keyword evidence="2" id="KW-0560">Oxidoreductase</keyword>
<dbReference type="InterPro" id="IPR010419">
    <property type="entry name" value="CO_DH_gsu"/>
</dbReference>
<dbReference type="InterPro" id="IPR046867">
    <property type="entry name" value="AldOxase/xan_DH_MoCoBD2"/>
</dbReference>
<dbReference type="SUPFAM" id="SSF55961">
    <property type="entry name" value="Bet v1-like"/>
    <property type="match status" value="1"/>
</dbReference>
<dbReference type="PANTHER" id="PTHR11908:SF132">
    <property type="entry name" value="ALDEHYDE OXIDASE 1-RELATED"/>
    <property type="match status" value="1"/>
</dbReference>
<evidence type="ECO:0000256" key="1">
    <source>
        <dbReference type="ARBA" id="ARBA00022505"/>
    </source>
</evidence>
<dbReference type="RefSeq" id="WP_115687760.1">
    <property type="nucleotide sequence ID" value="NZ_CP031417.1"/>
</dbReference>
<feature type="compositionally biased region" description="Basic and acidic residues" evidence="3">
    <location>
        <begin position="816"/>
        <end position="827"/>
    </location>
</feature>
<organism evidence="5 6">
    <name type="scientific">Pseudolabrys taiwanensis</name>
    <dbReference type="NCBI Taxonomy" id="331696"/>
    <lineage>
        <taxon>Bacteria</taxon>
        <taxon>Pseudomonadati</taxon>
        <taxon>Pseudomonadota</taxon>
        <taxon>Alphaproteobacteria</taxon>
        <taxon>Hyphomicrobiales</taxon>
        <taxon>Xanthobacteraceae</taxon>
        <taxon>Pseudolabrys</taxon>
    </lineage>
</organism>
<dbReference type="PANTHER" id="PTHR11908">
    <property type="entry name" value="XANTHINE DEHYDROGENASE"/>
    <property type="match status" value="1"/>
</dbReference>
<keyword evidence="6" id="KW-1185">Reference proteome</keyword>
<gene>
    <name evidence="5" type="ORF">DW352_01195</name>
</gene>
<feature type="region of interest" description="Disordered" evidence="3">
    <location>
        <begin position="798"/>
        <end position="827"/>
    </location>
</feature>
<reference evidence="5 6" key="1">
    <citation type="submission" date="2018-07" db="EMBL/GenBank/DDBJ databases">
        <authorList>
            <person name="Quirk P.G."/>
            <person name="Krulwich T.A."/>
        </authorList>
    </citation>
    <scope>NUCLEOTIDE SEQUENCE [LARGE SCALE GENOMIC DNA]</scope>
    <source>
        <strain evidence="5 6">CC-BB4</strain>
    </source>
</reference>
<dbReference type="SUPFAM" id="SSF56003">
    <property type="entry name" value="Molybdenum cofactor-binding domain"/>
    <property type="match status" value="1"/>
</dbReference>
<dbReference type="SMART" id="SM01008">
    <property type="entry name" value="Ald_Xan_dh_C"/>
    <property type="match status" value="1"/>
</dbReference>
<dbReference type="Pfam" id="PF02738">
    <property type="entry name" value="MoCoBD_1"/>
    <property type="match status" value="1"/>
</dbReference>
<evidence type="ECO:0000256" key="3">
    <source>
        <dbReference type="SAM" id="MobiDB-lite"/>
    </source>
</evidence>
<name>A0A345ZQQ5_9HYPH</name>
<proteinExistence type="predicted"/>
<dbReference type="CDD" id="cd05018">
    <property type="entry name" value="CoxG"/>
    <property type="match status" value="1"/>
</dbReference>
<dbReference type="Gene3D" id="3.30.530.20">
    <property type="match status" value="1"/>
</dbReference>
<evidence type="ECO:0000313" key="6">
    <source>
        <dbReference type="Proteomes" id="UP000254889"/>
    </source>
</evidence>
<dbReference type="InterPro" id="IPR008274">
    <property type="entry name" value="AldOxase/xan_DH_MoCoBD1"/>
</dbReference>
<dbReference type="EMBL" id="CP031417">
    <property type="protein sequence ID" value="AXK79252.1"/>
    <property type="molecule type" value="Genomic_DNA"/>
</dbReference>
<dbReference type="InterPro" id="IPR037165">
    <property type="entry name" value="AldOxase/xan_DH_Mopterin-bd_sf"/>
</dbReference>
<dbReference type="AlphaFoldDB" id="A0A345ZQQ5"/>